<gene>
    <name evidence="8" type="ORF">BDP27DRAFT_1271595</name>
</gene>
<feature type="transmembrane region" description="Helical" evidence="6">
    <location>
        <begin position="303"/>
        <end position="326"/>
    </location>
</feature>
<evidence type="ECO:0000259" key="7">
    <source>
        <dbReference type="PROSITE" id="PS50850"/>
    </source>
</evidence>
<feature type="transmembrane region" description="Helical" evidence="6">
    <location>
        <begin position="438"/>
        <end position="460"/>
    </location>
</feature>
<dbReference type="Gene3D" id="1.20.1250.20">
    <property type="entry name" value="MFS general substrate transporter like domains"/>
    <property type="match status" value="1"/>
</dbReference>
<dbReference type="AlphaFoldDB" id="A0A9P5PER2"/>
<dbReference type="SUPFAM" id="SSF103473">
    <property type="entry name" value="MFS general substrate transporter"/>
    <property type="match status" value="1"/>
</dbReference>
<feature type="domain" description="Major facilitator superfamily (MFS) profile" evidence="7">
    <location>
        <begin position="1"/>
        <end position="464"/>
    </location>
</feature>
<feature type="transmembrane region" description="Helical" evidence="6">
    <location>
        <begin position="369"/>
        <end position="391"/>
    </location>
</feature>
<dbReference type="InterPro" id="IPR001958">
    <property type="entry name" value="Tet-R_TetA/multi-R_MdtG-like"/>
</dbReference>
<keyword evidence="5 6" id="KW-0472">Membrane</keyword>
<dbReference type="PROSITE" id="PS50850">
    <property type="entry name" value="MFS"/>
    <property type="match status" value="1"/>
</dbReference>
<keyword evidence="3 6" id="KW-0812">Transmembrane</keyword>
<proteinExistence type="predicted"/>
<feature type="transmembrane region" description="Helical" evidence="6">
    <location>
        <begin position="145"/>
        <end position="164"/>
    </location>
</feature>
<feature type="transmembrane region" description="Helical" evidence="6">
    <location>
        <begin position="268"/>
        <end position="291"/>
    </location>
</feature>
<dbReference type="Pfam" id="PF07690">
    <property type="entry name" value="MFS_1"/>
    <property type="match status" value="1"/>
</dbReference>
<dbReference type="PANTHER" id="PTHR23504:SF15">
    <property type="entry name" value="MAJOR FACILITATOR SUPERFAMILY (MFS) PROFILE DOMAIN-CONTAINING PROTEIN"/>
    <property type="match status" value="1"/>
</dbReference>
<dbReference type="PANTHER" id="PTHR23504">
    <property type="entry name" value="MAJOR FACILITATOR SUPERFAMILY DOMAIN-CONTAINING PROTEIN 10"/>
    <property type="match status" value="1"/>
</dbReference>
<feature type="transmembrane region" description="Helical" evidence="6">
    <location>
        <begin position="338"/>
        <end position="357"/>
    </location>
</feature>
<evidence type="ECO:0000313" key="9">
    <source>
        <dbReference type="Proteomes" id="UP000772434"/>
    </source>
</evidence>
<dbReference type="InterPro" id="IPR011701">
    <property type="entry name" value="MFS"/>
</dbReference>
<dbReference type="OrthoDB" id="419616at2759"/>
<evidence type="ECO:0000256" key="1">
    <source>
        <dbReference type="ARBA" id="ARBA00004141"/>
    </source>
</evidence>
<sequence length="464" mass="50871">MQSKSTPLPKLQIGITLIIQLAEPVTGMVIYPFITRAIRRSGITQGNERNIGYYAGIVQSIFFFSESLTVYYWGRASDFYGRRPILLIGPLGLALSVLAFGLCSTFWGMMICRSAMGIFNGNIGVSKTVMAEATDKTNRADAFTLMPLVWTIGMTAGPALGGILADPASRWPDIFGKFTFFQEYPWFLPCFTAGLLAFLAFLLSLWGLRETLSTKVKQTYTEAAPLLHGNAEISTSYGLLQPNVEASLPLQQSPPTALSLLGDPKLRITILSMGLLSFTDMCYEALIPIIYSTSISVGGLGFSPYQVGLIMGIFGLFDGIWNWVVLTRIIKRYGPRKTIILFYSFFLVHFALLWVLRDLTFYFGAVTPLVWALLVFQLFMSTVILTAFNAMHLLVVMSAPPNALGSVTGLAQVFSSGARGCAPLFASSLFSFSLQSRVAGGHLLEIVLIGVTIMGIYTLLRLPH</sequence>
<organism evidence="8 9">
    <name type="scientific">Rhodocollybia butyracea</name>
    <dbReference type="NCBI Taxonomy" id="206335"/>
    <lineage>
        <taxon>Eukaryota</taxon>
        <taxon>Fungi</taxon>
        <taxon>Dikarya</taxon>
        <taxon>Basidiomycota</taxon>
        <taxon>Agaricomycotina</taxon>
        <taxon>Agaricomycetes</taxon>
        <taxon>Agaricomycetidae</taxon>
        <taxon>Agaricales</taxon>
        <taxon>Marasmiineae</taxon>
        <taxon>Omphalotaceae</taxon>
        <taxon>Rhodocollybia</taxon>
    </lineage>
</organism>
<dbReference type="GO" id="GO:0022857">
    <property type="term" value="F:transmembrane transporter activity"/>
    <property type="evidence" value="ECO:0007669"/>
    <property type="project" value="InterPro"/>
</dbReference>
<evidence type="ECO:0000313" key="8">
    <source>
        <dbReference type="EMBL" id="KAF9062513.1"/>
    </source>
</evidence>
<comment type="caution">
    <text evidence="8">The sequence shown here is derived from an EMBL/GenBank/DDBJ whole genome shotgun (WGS) entry which is preliminary data.</text>
</comment>
<dbReference type="PRINTS" id="PR01035">
    <property type="entry name" value="TCRTETA"/>
</dbReference>
<dbReference type="Proteomes" id="UP000772434">
    <property type="component" value="Unassembled WGS sequence"/>
</dbReference>
<comment type="subcellular location">
    <subcellularLocation>
        <location evidence="1">Membrane</location>
        <topology evidence="1">Multi-pass membrane protein</topology>
    </subcellularLocation>
</comment>
<feature type="transmembrane region" description="Helical" evidence="6">
    <location>
        <begin position="12"/>
        <end position="31"/>
    </location>
</feature>
<dbReference type="EMBL" id="JADNRY010000170">
    <property type="protein sequence ID" value="KAF9062513.1"/>
    <property type="molecule type" value="Genomic_DNA"/>
</dbReference>
<evidence type="ECO:0000256" key="5">
    <source>
        <dbReference type="ARBA" id="ARBA00023136"/>
    </source>
</evidence>
<dbReference type="InterPro" id="IPR036259">
    <property type="entry name" value="MFS_trans_sf"/>
</dbReference>
<evidence type="ECO:0000256" key="4">
    <source>
        <dbReference type="ARBA" id="ARBA00022989"/>
    </source>
</evidence>
<accession>A0A9P5PER2</accession>
<feature type="transmembrane region" description="Helical" evidence="6">
    <location>
        <begin position="85"/>
        <end position="107"/>
    </location>
</feature>
<evidence type="ECO:0000256" key="2">
    <source>
        <dbReference type="ARBA" id="ARBA00022448"/>
    </source>
</evidence>
<feature type="transmembrane region" description="Helical" evidence="6">
    <location>
        <begin position="184"/>
        <end position="208"/>
    </location>
</feature>
<reference evidence="8" key="1">
    <citation type="submission" date="2020-11" db="EMBL/GenBank/DDBJ databases">
        <authorList>
            <consortium name="DOE Joint Genome Institute"/>
            <person name="Ahrendt S."/>
            <person name="Riley R."/>
            <person name="Andreopoulos W."/>
            <person name="Labutti K."/>
            <person name="Pangilinan J."/>
            <person name="Ruiz-Duenas F.J."/>
            <person name="Barrasa J.M."/>
            <person name="Sanchez-Garcia M."/>
            <person name="Camarero S."/>
            <person name="Miyauchi S."/>
            <person name="Serrano A."/>
            <person name="Linde D."/>
            <person name="Babiker R."/>
            <person name="Drula E."/>
            <person name="Ayuso-Fernandez I."/>
            <person name="Pacheco R."/>
            <person name="Padilla G."/>
            <person name="Ferreira P."/>
            <person name="Barriuso J."/>
            <person name="Kellner H."/>
            <person name="Castanera R."/>
            <person name="Alfaro M."/>
            <person name="Ramirez L."/>
            <person name="Pisabarro A.G."/>
            <person name="Kuo A."/>
            <person name="Tritt A."/>
            <person name="Lipzen A."/>
            <person name="He G."/>
            <person name="Yan M."/>
            <person name="Ng V."/>
            <person name="Cullen D."/>
            <person name="Martin F."/>
            <person name="Rosso M.-N."/>
            <person name="Henrissat B."/>
            <person name="Hibbett D."/>
            <person name="Martinez A.T."/>
            <person name="Grigoriev I.V."/>
        </authorList>
    </citation>
    <scope>NUCLEOTIDE SEQUENCE</scope>
    <source>
        <strain evidence="8">AH 40177</strain>
    </source>
</reference>
<protein>
    <submittedName>
        <fullName evidence="8">Major facilitator superfamily domain-containing protein</fullName>
    </submittedName>
</protein>
<feature type="transmembrane region" description="Helical" evidence="6">
    <location>
        <begin position="51"/>
        <end position="73"/>
    </location>
</feature>
<evidence type="ECO:0000256" key="6">
    <source>
        <dbReference type="SAM" id="Phobius"/>
    </source>
</evidence>
<keyword evidence="9" id="KW-1185">Reference proteome</keyword>
<evidence type="ECO:0000256" key="3">
    <source>
        <dbReference type="ARBA" id="ARBA00022692"/>
    </source>
</evidence>
<keyword evidence="2" id="KW-0813">Transport</keyword>
<keyword evidence="4 6" id="KW-1133">Transmembrane helix</keyword>
<name>A0A9P5PER2_9AGAR</name>
<dbReference type="GO" id="GO:0016020">
    <property type="term" value="C:membrane"/>
    <property type="evidence" value="ECO:0007669"/>
    <property type="project" value="UniProtKB-SubCell"/>
</dbReference>
<feature type="transmembrane region" description="Helical" evidence="6">
    <location>
        <begin position="403"/>
        <end position="426"/>
    </location>
</feature>
<dbReference type="InterPro" id="IPR020846">
    <property type="entry name" value="MFS_dom"/>
</dbReference>